<gene>
    <name evidence="1" type="ORF">WALSEDRAFT_62262</name>
</gene>
<dbReference type="HOGENOM" id="CLU_3108205_0_0_1"/>
<organism evidence="1 2">
    <name type="scientific">Wallemia mellicola (strain ATCC MYA-4683 / CBS 633.66)</name>
    <name type="common">Wallemia sebi (CBS 633.66)</name>
    <dbReference type="NCBI Taxonomy" id="671144"/>
    <lineage>
        <taxon>Eukaryota</taxon>
        <taxon>Fungi</taxon>
        <taxon>Dikarya</taxon>
        <taxon>Basidiomycota</taxon>
        <taxon>Wallemiomycotina</taxon>
        <taxon>Wallemiomycetes</taxon>
        <taxon>Wallemiales</taxon>
        <taxon>Wallemiaceae</taxon>
        <taxon>Wallemia</taxon>
    </lineage>
</organism>
<proteinExistence type="predicted"/>
<dbReference type="KEGG" id="wse:WALSEDRAFT_62262"/>
<dbReference type="SUPFAM" id="SSF47072">
    <property type="entry name" value="Cysteine alpha-hairpin motif"/>
    <property type="match status" value="1"/>
</dbReference>
<reference evidence="1 2" key="1">
    <citation type="journal article" date="2012" name="Fungal Genet. Biol.">
        <title>The genome of the xerotolerant mold Wallemia sebi reveals adaptations to osmotic stress and suggests cryptic sexual reproduction.</title>
        <authorList>
            <person name="Padamsee M."/>
            <person name="Kumar T.K.A."/>
            <person name="Riley R."/>
            <person name="Binder M."/>
            <person name="Boyd A."/>
            <person name="Calvo A.M."/>
            <person name="Furukawa K."/>
            <person name="Hesse C."/>
            <person name="Hohmann S."/>
            <person name="James T.Y."/>
            <person name="LaButti K."/>
            <person name="Lapidus A."/>
            <person name="Lindquist E."/>
            <person name="Lucas S."/>
            <person name="Miller K."/>
            <person name="Shantappa S."/>
            <person name="Grigoriev I.V."/>
            <person name="Hibbett D.S."/>
            <person name="McLaughlin D.J."/>
            <person name="Spatafora J.W."/>
            <person name="Aime M.C."/>
        </authorList>
    </citation>
    <scope>NUCLEOTIDE SEQUENCE [LARGE SCALE GENOMIC DNA]</scope>
    <source>
        <strain evidence="2">ATCC MYA-4683 / CBS 633.66</strain>
    </source>
</reference>
<protein>
    <recommendedName>
        <fullName evidence="3">CHCH domain-containing protein</fullName>
    </recommendedName>
</protein>
<dbReference type="Proteomes" id="UP000005242">
    <property type="component" value="Unassembled WGS sequence"/>
</dbReference>
<accession>I4YI01</accession>
<evidence type="ECO:0000313" key="2">
    <source>
        <dbReference type="Proteomes" id="UP000005242"/>
    </source>
</evidence>
<evidence type="ECO:0000313" key="1">
    <source>
        <dbReference type="EMBL" id="EIM23593.1"/>
    </source>
</evidence>
<dbReference type="EMBL" id="JH668224">
    <property type="protein sequence ID" value="EIM23593.1"/>
    <property type="molecule type" value="Genomic_DNA"/>
</dbReference>
<name>I4YI01_WALMC</name>
<evidence type="ECO:0008006" key="3">
    <source>
        <dbReference type="Google" id="ProtNLM"/>
    </source>
</evidence>
<dbReference type="InParanoid" id="I4YI01"/>
<dbReference type="PROSITE" id="PS51808">
    <property type="entry name" value="CHCH"/>
    <property type="match status" value="1"/>
</dbReference>
<dbReference type="InterPro" id="IPR009069">
    <property type="entry name" value="Cys_alpha_HP_mot_SF"/>
</dbReference>
<dbReference type="OrthoDB" id="9971592at2759"/>
<dbReference type="RefSeq" id="XP_006956265.1">
    <property type="nucleotide sequence ID" value="XM_006956203.1"/>
</dbReference>
<sequence length="51" mass="6078">MTSERQNKDKVTKYNDPCADAAKKSFECLEDNYYQKDNCREAFENYRSESL</sequence>
<keyword evidence="2" id="KW-1185">Reference proteome</keyword>
<dbReference type="GeneID" id="18474730"/>
<dbReference type="AlphaFoldDB" id="I4YI01"/>